<reference evidence="2 3" key="1">
    <citation type="submission" date="2024-04" db="EMBL/GenBank/DDBJ databases">
        <title>whole genome sequencing of Lutimonas vermicola strain IMCC1616.</title>
        <authorList>
            <person name="Bae S.S."/>
        </authorList>
    </citation>
    <scope>NUCLEOTIDE SEQUENCE [LARGE SCALE GENOMIC DNA]</scope>
    <source>
        <strain evidence="2 3">IMCC1616</strain>
    </source>
</reference>
<dbReference type="RefSeq" id="WP_342159277.1">
    <property type="nucleotide sequence ID" value="NZ_JBCDNA010000001.1"/>
</dbReference>
<keyword evidence="1" id="KW-0472">Membrane</keyword>
<keyword evidence="1" id="KW-0812">Transmembrane</keyword>
<evidence type="ECO:0000313" key="3">
    <source>
        <dbReference type="Proteomes" id="UP001474120"/>
    </source>
</evidence>
<feature type="transmembrane region" description="Helical" evidence="1">
    <location>
        <begin position="58"/>
        <end position="80"/>
    </location>
</feature>
<keyword evidence="3" id="KW-1185">Reference proteome</keyword>
<gene>
    <name evidence="2" type="ORF">AABB81_06040</name>
</gene>
<proteinExistence type="predicted"/>
<evidence type="ECO:0000313" key="2">
    <source>
        <dbReference type="EMBL" id="MEL4455449.1"/>
    </source>
</evidence>
<feature type="transmembrane region" description="Helical" evidence="1">
    <location>
        <begin position="109"/>
        <end position="134"/>
    </location>
</feature>
<dbReference type="EMBL" id="JBCDNA010000001">
    <property type="protein sequence ID" value="MEL4455449.1"/>
    <property type="molecule type" value="Genomic_DNA"/>
</dbReference>
<protein>
    <submittedName>
        <fullName evidence="2">DUF5362 family protein</fullName>
    </submittedName>
</protein>
<sequence length="135" mass="15151">MQLSEQAKKYLLEASKWANFIAIVGFIAIGLLIIMSFSIGTILANLPEGSLGGLSPKFFSFFYLIAAGVYFIPVFFLFQFGQKTKQALMQDDHNLLTFGLKKLRSHYKFIGILFIVFISLYIFLILFGAFGALIS</sequence>
<evidence type="ECO:0000256" key="1">
    <source>
        <dbReference type="SAM" id="Phobius"/>
    </source>
</evidence>
<dbReference type="Proteomes" id="UP001474120">
    <property type="component" value="Unassembled WGS sequence"/>
</dbReference>
<feature type="transmembrane region" description="Helical" evidence="1">
    <location>
        <begin position="20"/>
        <end position="46"/>
    </location>
</feature>
<accession>A0ABU9KZ31</accession>
<comment type="caution">
    <text evidence="2">The sequence shown here is derived from an EMBL/GenBank/DDBJ whole genome shotgun (WGS) entry which is preliminary data.</text>
</comment>
<keyword evidence="1" id="KW-1133">Transmembrane helix</keyword>
<organism evidence="2 3">
    <name type="scientific">Lutimonas vermicola</name>
    <dbReference type="NCBI Taxonomy" id="414288"/>
    <lineage>
        <taxon>Bacteria</taxon>
        <taxon>Pseudomonadati</taxon>
        <taxon>Bacteroidota</taxon>
        <taxon>Flavobacteriia</taxon>
        <taxon>Flavobacteriales</taxon>
        <taxon>Flavobacteriaceae</taxon>
        <taxon>Lutimonas</taxon>
    </lineage>
</organism>
<name>A0ABU9KZ31_9FLAO</name>